<dbReference type="InterPro" id="IPR039793">
    <property type="entry name" value="UROS/Hem4"/>
</dbReference>
<evidence type="ECO:0000259" key="1">
    <source>
        <dbReference type="Pfam" id="PF02602"/>
    </source>
</evidence>
<organism evidence="2 3">
    <name type="scientific">Ephemerocybe angulata</name>
    <dbReference type="NCBI Taxonomy" id="980116"/>
    <lineage>
        <taxon>Eukaryota</taxon>
        <taxon>Fungi</taxon>
        <taxon>Dikarya</taxon>
        <taxon>Basidiomycota</taxon>
        <taxon>Agaricomycotina</taxon>
        <taxon>Agaricomycetes</taxon>
        <taxon>Agaricomycetidae</taxon>
        <taxon>Agaricales</taxon>
        <taxon>Agaricineae</taxon>
        <taxon>Psathyrellaceae</taxon>
        <taxon>Ephemerocybe</taxon>
    </lineage>
</organism>
<dbReference type="AlphaFoldDB" id="A0A8H6HM28"/>
<dbReference type="Pfam" id="PF02602">
    <property type="entry name" value="HEM4"/>
    <property type="match status" value="1"/>
</dbReference>
<evidence type="ECO:0000313" key="3">
    <source>
        <dbReference type="Proteomes" id="UP000521943"/>
    </source>
</evidence>
<dbReference type="Gene3D" id="3.40.50.10090">
    <property type="match status" value="2"/>
</dbReference>
<keyword evidence="3" id="KW-1185">Reference proteome</keyword>
<dbReference type="PANTHER" id="PTHR12390">
    <property type="entry name" value="UROPORPHYRINOGEN III SYNTHASE"/>
    <property type="match status" value="1"/>
</dbReference>
<proteinExistence type="predicted"/>
<dbReference type="GO" id="GO:0005829">
    <property type="term" value="C:cytosol"/>
    <property type="evidence" value="ECO:0007669"/>
    <property type="project" value="TreeGrafter"/>
</dbReference>
<dbReference type="Proteomes" id="UP000521943">
    <property type="component" value="Unassembled WGS sequence"/>
</dbReference>
<evidence type="ECO:0000313" key="2">
    <source>
        <dbReference type="EMBL" id="KAF6749535.1"/>
    </source>
</evidence>
<dbReference type="EMBL" id="JACGCI010000062">
    <property type="protein sequence ID" value="KAF6749535.1"/>
    <property type="molecule type" value="Genomic_DNA"/>
</dbReference>
<dbReference type="GO" id="GO:0004852">
    <property type="term" value="F:uroporphyrinogen-III synthase activity"/>
    <property type="evidence" value="ECO:0007669"/>
    <property type="project" value="InterPro"/>
</dbReference>
<name>A0A8H6HM28_9AGAR</name>
<dbReference type="OrthoDB" id="5595751at2759"/>
<feature type="domain" description="Tetrapyrrole biosynthesis uroporphyrinogen III synthase" evidence="1">
    <location>
        <begin position="17"/>
        <end position="275"/>
    </location>
</feature>
<dbReference type="GO" id="GO:0006780">
    <property type="term" value="P:uroporphyrinogen III biosynthetic process"/>
    <property type="evidence" value="ECO:0007669"/>
    <property type="project" value="InterPro"/>
</dbReference>
<dbReference type="GO" id="GO:0006782">
    <property type="term" value="P:protoporphyrinogen IX biosynthetic process"/>
    <property type="evidence" value="ECO:0007669"/>
    <property type="project" value="UniProtKB-UniPathway"/>
</dbReference>
<dbReference type="UniPathway" id="UPA00251">
    <property type="reaction ID" value="UER00320"/>
</dbReference>
<sequence>MSSCPVLLFKEPSPEDTYESLLKLRGYEPKCVPVIHTIHANLDALADHIVNARDRGIEGAVITSKRSCDSLSEAFALVCSKSTSSLAARSAALEFWSTIPFYVVGEATASAVRDIQQRFQSHGFSTIHILGEASGTGEQLGRFITTHCKLGEHGKLLYLTGNKNRDTVASILSENYIPFQALRVYETQQRPDFESLLEAAIYPLLHDATTDSWWTVYFAPSTASFAIPAAEKLLKSCQVSTRIATIGPVTTASIEEHLNLPVLVTASKPDAQSLAEAISEHDRQHLG</sequence>
<dbReference type="SUPFAM" id="SSF69618">
    <property type="entry name" value="HemD-like"/>
    <property type="match status" value="1"/>
</dbReference>
<protein>
    <submittedName>
        <fullName evidence="2">Tetrapyrrole biosynthesis, uroporphyrinogen III synthase</fullName>
    </submittedName>
</protein>
<dbReference type="PANTHER" id="PTHR12390:SF0">
    <property type="entry name" value="UROPORPHYRINOGEN-III SYNTHASE"/>
    <property type="match status" value="1"/>
</dbReference>
<accession>A0A8H6HM28</accession>
<dbReference type="InterPro" id="IPR036108">
    <property type="entry name" value="4pyrrol_syn_uPrphyn_synt_sf"/>
</dbReference>
<reference evidence="2 3" key="1">
    <citation type="submission" date="2020-07" db="EMBL/GenBank/DDBJ databases">
        <title>Comparative genomics of pyrophilous fungi reveals a link between fire events and developmental genes.</title>
        <authorList>
            <consortium name="DOE Joint Genome Institute"/>
            <person name="Steindorff A.S."/>
            <person name="Carver A."/>
            <person name="Calhoun S."/>
            <person name="Stillman K."/>
            <person name="Liu H."/>
            <person name="Lipzen A."/>
            <person name="Pangilinan J."/>
            <person name="Labutti K."/>
            <person name="Bruns T.D."/>
            <person name="Grigoriev I.V."/>
        </authorList>
    </citation>
    <scope>NUCLEOTIDE SEQUENCE [LARGE SCALE GENOMIC DNA]</scope>
    <source>
        <strain evidence="2 3">CBS 144469</strain>
    </source>
</reference>
<dbReference type="CDD" id="cd06578">
    <property type="entry name" value="HemD"/>
    <property type="match status" value="1"/>
</dbReference>
<dbReference type="InterPro" id="IPR003754">
    <property type="entry name" value="4pyrrol_synth_uPrphyn_synth"/>
</dbReference>
<comment type="caution">
    <text evidence="2">The sequence shown here is derived from an EMBL/GenBank/DDBJ whole genome shotgun (WGS) entry which is preliminary data.</text>
</comment>
<gene>
    <name evidence="2" type="ORF">DFP72DRAFT_538519</name>
</gene>